<keyword evidence="2" id="KW-1185">Reference proteome</keyword>
<accession>A0A2I2YBP9</accession>
<name>A0A2I2YBP9_GORGO</name>
<dbReference type="Proteomes" id="UP000001519">
    <property type="component" value="Chromosome 4"/>
</dbReference>
<evidence type="ECO:0000313" key="2">
    <source>
        <dbReference type="Proteomes" id="UP000001519"/>
    </source>
</evidence>
<dbReference type="EMBL" id="CABD030026657">
    <property type="status" value="NOT_ANNOTATED_CDS"/>
    <property type="molecule type" value="Genomic_DNA"/>
</dbReference>
<dbReference type="Ensembl" id="ENSGGOT00000067886.1">
    <property type="protein sequence ID" value="ENSGGOP00000032235.1"/>
    <property type="gene ID" value="ENSGGOG00000036321.1"/>
</dbReference>
<dbReference type="InParanoid" id="A0A2I2YBP9"/>
<reference evidence="2" key="1">
    <citation type="submission" date="2011-05" db="EMBL/GenBank/DDBJ databases">
        <title>Insights into the evolution of the great apes provided by the gorilla genome.</title>
        <authorList>
            <person name="Scally A."/>
        </authorList>
    </citation>
    <scope>NUCLEOTIDE SEQUENCE [LARGE SCALE GENOMIC DNA]</scope>
</reference>
<reference evidence="1 2" key="2">
    <citation type="journal article" date="2012" name="Nature">
        <title>Insights into hominid evolution from the gorilla genome sequence.</title>
        <authorList>
            <person name="Scally A."/>
            <person name="Dutheil J.Y."/>
            <person name="Hillier L.W."/>
            <person name="Jordan G.E."/>
            <person name="Goodhead I."/>
            <person name="Herrero J."/>
            <person name="Hobolth A."/>
            <person name="Lappalainen T."/>
            <person name="Mailund T."/>
            <person name="Marques-Bonet T."/>
            <person name="McCarthy S."/>
            <person name="Montgomery S.H."/>
            <person name="Schwalie P.C."/>
            <person name="Tang Y.A."/>
            <person name="Ward M.C."/>
            <person name="Xue Y."/>
            <person name="Yngvadottir B."/>
            <person name="Alkan C."/>
            <person name="Andersen L.N."/>
            <person name="Ayub Q."/>
            <person name="Ball E.V."/>
            <person name="Beal K."/>
            <person name="Bradley B.J."/>
            <person name="Chen Y."/>
            <person name="Clee C.M."/>
            <person name="Fitzgerald S."/>
            <person name="Graves T.A."/>
            <person name="Gu Y."/>
            <person name="Heath P."/>
            <person name="Heger A."/>
            <person name="Karakoc E."/>
            <person name="Kolb-Kokocinski A."/>
            <person name="Laird G.K."/>
            <person name="Lunter G."/>
            <person name="Meader S."/>
            <person name="Mort M."/>
            <person name="Mullikin J.C."/>
            <person name="Munch K."/>
            <person name="O'Connor T.D."/>
            <person name="Phillips A.D."/>
            <person name="Prado-Martinez J."/>
            <person name="Rogers A.S."/>
            <person name="Sajjadian S."/>
            <person name="Schmidt D."/>
            <person name="Shaw K."/>
            <person name="Simpson J.T."/>
            <person name="Stenson P.D."/>
            <person name="Turner D.J."/>
            <person name="Vigilant L."/>
            <person name="Vilella A.J."/>
            <person name="Whitener W."/>
            <person name="Zhu B."/>
            <person name="Cooper D.N."/>
            <person name="de Jong P."/>
            <person name="Dermitzakis E.T."/>
            <person name="Eichler E.E."/>
            <person name="Flicek P."/>
            <person name="Goldman N."/>
            <person name="Mundy N.I."/>
            <person name="Ning Z."/>
            <person name="Odom D.T."/>
            <person name="Ponting C.P."/>
            <person name="Quail M.A."/>
            <person name="Ryder O.A."/>
            <person name="Searle S.M."/>
            <person name="Warren W.C."/>
            <person name="Wilson R.K."/>
            <person name="Schierup M.H."/>
            <person name="Rogers J."/>
            <person name="Tyler-Smith C."/>
            <person name="Durbin R."/>
        </authorList>
    </citation>
    <scope>NUCLEOTIDE SEQUENCE [LARGE SCALE GENOMIC DNA]</scope>
</reference>
<proteinExistence type="predicted"/>
<dbReference type="AlphaFoldDB" id="A0A2I2YBP9"/>
<reference evidence="1" key="4">
    <citation type="submission" date="2025-09" db="UniProtKB">
        <authorList>
            <consortium name="Ensembl"/>
        </authorList>
    </citation>
    <scope>IDENTIFICATION</scope>
</reference>
<protein>
    <submittedName>
        <fullName evidence="1">Uncharacterized protein</fullName>
    </submittedName>
</protein>
<organism evidence="1 2">
    <name type="scientific">Gorilla gorilla gorilla</name>
    <name type="common">Western lowland gorilla</name>
    <dbReference type="NCBI Taxonomy" id="9595"/>
    <lineage>
        <taxon>Eukaryota</taxon>
        <taxon>Metazoa</taxon>
        <taxon>Chordata</taxon>
        <taxon>Craniata</taxon>
        <taxon>Vertebrata</taxon>
        <taxon>Euteleostomi</taxon>
        <taxon>Mammalia</taxon>
        <taxon>Eutheria</taxon>
        <taxon>Euarchontoglires</taxon>
        <taxon>Primates</taxon>
        <taxon>Haplorrhini</taxon>
        <taxon>Catarrhini</taxon>
        <taxon>Hominidae</taxon>
        <taxon>Gorilla</taxon>
    </lineage>
</organism>
<dbReference type="Bgee" id="ENSGGOG00000036321">
    <property type="expression patterns" value="Expressed in frontal cortex and 6 other cell types or tissues"/>
</dbReference>
<reference evidence="1" key="3">
    <citation type="submission" date="2025-08" db="UniProtKB">
        <authorList>
            <consortium name="Ensembl"/>
        </authorList>
    </citation>
    <scope>IDENTIFICATION</scope>
</reference>
<evidence type="ECO:0000313" key="1">
    <source>
        <dbReference type="Ensembl" id="ENSGGOP00000032235.1"/>
    </source>
</evidence>
<dbReference type="GeneTree" id="ENSGT00910000147922"/>
<sequence>MTTALHGQCLAVHVPAHRLLVRGSWRLPYTDGLFWELLDSHLGGDARGVGTRSPRPASVATWAIFVHRVGQPSIGGKLSPL</sequence>
<dbReference type="OMA" id="PPCAWAC"/>